<dbReference type="SUPFAM" id="SSF100895">
    <property type="entry name" value="Kazal-type serine protease inhibitors"/>
    <property type="match status" value="1"/>
</dbReference>
<dbReference type="InterPro" id="IPR036058">
    <property type="entry name" value="Kazal_dom_sf"/>
</dbReference>
<feature type="non-terminal residue" evidence="2">
    <location>
        <position position="1"/>
    </location>
</feature>
<feature type="domain" description="Kazal-like" evidence="1">
    <location>
        <begin position="1"/>
        <end position="31"/>
    </location>
</feature>
<dbReference type="AlphaFoldDB" id="C7T5D4"/>
<dbReference type="InterPro" id="IPR002350">
    <property type="entry name" value="Kazal_dom"/>
</dbReference>
<name>C7T5D4_PACLE</name>
<dbReference type="PROSITE" id="PS51465">
    <property type="entry name" value="KAZAL_2"/>
    <property type="match status" value="1"/>
</dbReference>
<evidence type="ECO:0000313" key="2">
    <source>
        <dbReference type="EMBL" id="ACU46740.1"/>
    </source>
</evidence>
<proteinExistence type="evidence at transcript level"/>
<accession>C7T5D4</accession>
<evidence type="ECO:0000259" key="1">
    <source>
        <dbReference type="PROSITE" id="PS51465"/>
    </source>
</evidence>
<sequence length="31" mass="3469">DGNTYDNLCLLKFAECEDPSISLAYNGKCRD</sequence>
<organism evidence="2">
    <name type="scientific">Pacifastacus leniusculus</name>
    <name type="common">Signal crayfish</name>
    <dbReference type="NCBI Taxonomy" id="6720"/>
    <lineage>
        <taxon>Eukaryota</taxon>
        <taxon>Metazoa</taxon>
        <taxon>Ecdysozoa</taxon>
        <taxon>Arthropoda</taxon>
        <taxon>Crustacea</taxon>
        <taxon>Multicrustacea</taxon>
        <taxon>Malacostraca</taxon>
        <taxon>Eumalacostraca</taxon>
        <taxon>Eucarida</taxon>
        <taxon>Decapoda</taxon>
        <taxon>Pleocyemata</taxon>
        <taxon>Astacidea</taxon>
        <taxon>Astacoidea</taxon>
        <taxon>Astacidae</taxon>
        <taxon>Pacifastacus</taxon>
    </lineage>
</organism>
<dbReference type="Gene3D" id="3.30.60.30">
    <property type="match status" value="1"/>
</dbReference>
<dbReference type="CDD" id="cd00104">
    <property type="entry name" value="KAZAL_FS"/>
    <property type="match status" value="1"/>
</dbReference>
<protein>
    <submittedName>
        <fullName evidence="2">Kazal-type proteinase inhibitor</fullName>
    </submittedName>
</protein>
<dbReference type="EMBL" id="FJ975049">
    <property type="protein sequence ID" value="ACU46740.1"/>
    <property type="molecule type" value="mRNA"/>
</dbReference>
<reference evidence="2" key="2">
    <citation type="submission" date="2009-04" db="EMBL/GenBank/DDBJ databases">
        <authorList>
            <person name="Liu H.-P."/>
            <person name="Cerenius L."/>
            <person name="Soderhall K."/>
        </authorList>
    </citation>
    <scope>NUCLEOTIDE SEQUENCE</scope>
</reference>
<reference evidence="2" key="1">
    <citation type="journal article" date="2006" name="J. Virol.">
        <title>Antilipopolysaccharide factor interferes with white spot syndrome virus replication in vitro and in vivo in the crayfish Pacifastacus leniusculus.</title>
        <authorList>
            <person name="Liu H."/>
            <person name="Jiravanichpaisal P."/>
            <person name="Soderhall I."/>
            <person name="Cerenius L."/>
            <person name="Soderhall K."/>
        </authorList>
    </citation>
    <scope>NUCLEOTIDE SEQUENCE</scope>
</reference>
<dbReference type="Pfam" id="PF07648">
    <property type="entry name" value="Kazal_2"/>
    <property type="match status" value="1"/>
</dbReference>